<dbReference type="InterPro" id="IPR003680">
    <property type="entry name" value="Flavodoxin_fold"/>
</dbReference>
<dbReference type="EMBL" id="ACRO01000019">
    <property type="protein sequence ID" value="EGF88205.1"/>
    <property type="molecule type" value="Genomic_DNA"/>
</dbReference>
<proteinExistence type="predicted"/>
<sequence length="212" mass="24651">MKILQIMCHPDFDGKHRISNILAKIGEEKLIEEGFNNIEKINLYNPSTHIPVMDKFMFNYEGALLTDREQKDKIRQKELLEQWKSAEAVFIYMPLHNFNVVSKFKDYVDNIMIVNETFKCEVESLIGLDPSNKQITFVITSGGESDKHIQYTNLDFAVQYVRGIFSVLGIDKVKVIRVEGLDLAFNNKEKIVEKGISVLKEWIEEFSRKNKK</sequence>
<evidence type="ECO:0000313" key="3">
    <source>
        <dbReference type="Proteomes" id="UP000004773"/>
    </source>
</evidence>
<protein>
    <recommendedName>
        <fullName evidence="1">Flavodoxin-like fold domain-containing protein</fullName>
    </recommendedName>
</protein>
<evidence type="ECO:0000313" key="2">
    <source>
        <dbReference type="EMBL" id="EGF88205.1"/>
    </source>
</evidence>
<dbReference type="AlphaFoldDB" id="A0AA87ATR8"/>
<dbReference type="PANTHER" id="PTHR43741:SF4">
    <property type="entry name" value="FMN-DEPENDENT NADH:QUINONE OXIDOREDUCTASE"/>
    <property type="match status" value="1"/>
</dbReference>
<gene>
    <name evidence="2" type="ORF">HMPREF0428_01148</name>
</gene>
<accession>A0AA87ATR8</accession>
<evidence type="ECO:0000259" key="1">
    <source>
        <dbReference type="Pfam" id="PF02525"/>
    </source>
</evidence>
<dbReference type="InterPro" id="IPR050104">
    <property type="entry name" value="FMN-dep_NADH:Q_OxRdtase_AzoR1"/>
</dbReference>
<dbReference type="Pfam" id="PF02525">
    <property type="entry name" value="Flavodoxin_2"/>
    <property type="match status" value="1"/>
</dbReference>
<reference evidence="2 3" key="1">
    <citation type="submission" date="2011-03" db="EMBL/GenBank/DDBJ databases">
        <title>The Genome Sequence of Gemella haemolysans M341.</title>
        <authorList>
            <consortium name="The Broad Institute Genome Sequencing Platform"/>
            <consortium name="The Broad Institute Genome Sequencing Center for Infectious Disease"/>
            <person name="Earl A."/>
            <person name="Ward D."/>
            <person name="Feldgarden M."/>
            <person name="Gevers D."/>
            <person name="Sibley C.D."/>
            <person name="Field T.R."/>
            <person name="Grinwis M."/>
            <person name="Eshaghurshan C.S."/>
            <person name="Surette M.G."/>
            <person name="Young S.K."/>
            <person name="Zeng Q."/>
            <person name="Gargeya S."/>
            <person name="Fitzgerald M."/>
            <person name="Haas B."/>
            <person name="Abouelleil A."/>
            <person name="Alvarado L."/>
            <person name="Arachchi H.M."/>
            <person name="Berlin A."/>
            <person name="Brown A."/>
            <person name="Chapman S.B."/>
            <person name="Chen Z."/>
            <person name="Dunbar C."/>
            <person name="Freedman E."/>
            <person name="Gearin G."/>
            <person name="Gellesch M."/>
            <person name="Goldberg J."/>
            <person name="Griggs A."/>
            <person name="Gujja S."/>
            <person name="Heilman E.R."/>
            <person name="Heiman D."/>
            <person name="Howarth C."/>
            <person name="Larson L."/>
            <person name="Lui A."/>
            <person name="MacDonald P.J.P."/>
            <person name="Mehta T."/>
            <person name="Montmayeur A."/>
            <person name="Murphy C."/>
            <person name="Neiman D."/>
            <person name="Pearson M."/>
            <person name="Priest M."/>
            <person name="Roberts A."/>
            <person name="Saif S."/>
            <person name="Shea T."/>
            <person name="Shenoy N."/>
            <person name="Sisk P."/>
            <person name="Stolte C."/>
            <person name="Sykes S."/>
            <person name="White J."/>
            <person name="Yandava C."/>
            <person name="Wortman J."/>
            <person name="Nusbaum C."/>
            <person name="Birren B."/>
        </authorList>
    </citation>
    <scope>NUCLEOTIDE SEQUENCE [LARGE SCALE GENOMIC DNA]</scope>
    <source>
        <strain evidence="2 3">M341</strain>
    </source>
</reference>
<organism evidence="2 3">
    <name type="scientific">Gemella haemolysans M341</name>
    <dbReference type="NCBI Taxonomy" id="562981"/>
    <lineage>
        <taxon>Bacteria</taxon>
        <taxon>Bacillati</taxon>
        <taxon>Bacillota</taxon>
        <taxon>Bacilli</taxon>
        <taxon>Bacillales</taxon>
        <taxon>Gemellaceae</taxon>
        <taxon>Gemella</taxon>
    </lineage>
</organism>
<feature type="domain" description="Flavodoxin-like fold" evidence="1">
    <location>
        <begin position="1"/>
        <end position="199"/>
    </location>
</feature>
<dbReference type="InterPro" id="IPR029039">
    <property type="entry name" value="Flavoprotein-like_sf"/>
</dbReference>
<dbReference type="Gene3D" id="3.40.50.360">
    <property type="match status" value="1"/>
</dbReference>
<dbReference type="RefSeq" id="WP_003147257.1">
    <property type="nucleotide sequence ID" value="NZ_GL883583.1"/>
</dbReference>
<name>A0AA87ATR8_9BACL</name>
<dbReference type="Proteomes" id="UP000004773">
    <property type="component" value="Unassembled WGS sequence"/>
</dbReference>
<dbReference type="SUPFAM" id="SSF52218">
    <property type="entry name" value="Flavoproteins"/>
    <property type="match status" value="1"/>
</dbReference>
<dbReference type="PANTHER" id="PTHR43741">
    <property type="entry name" value="FMN-DEPENDENT NADH-AZOREDUCTASE 1"/>
    <property type="match status" value="1"/>
</dbReference>
<comment type="caution">
    <text evidence="2">The sequence shown here is derived from an EMBL/GenBank/DDBJ whole genome shotgun (WGS) entry which is preliminary data.</text>
</comment>